<feature type="region of interest" description="Disordered" evidence="1">
    <location>
        <begin position="457"/>
        <end position="540"/>
    </location>
</feature>
<feature type="region of interest" description="Disordered" evidence="1">
    <location>
        <begin position="553"/>
        <end position="596"/>
    </location>
</feature>
<dbReference type="Gene3D" id="3.40.50.1460">
    <property type="match status" value="1"/>
</dbReference>
<feature type="compositionally biased region" description="Low complexity" evidence="1">
    <location>
        <begin position="492"/>
        <end position="516"/>
    </location>
</feature>
<evidence type="ECO:0000313" key="4">
    <source>
        <dbReference type="EMBL" id="SFK24097.1"/>
    </source>
</evidence>
<protein>
    <submittedName>
        <fullName evidence="4">Uncharacterized protein, contains caspase domain</fullName>
    </submittedName>
</protein>
<reference evidence="4 5" key="1">
    <citation type="submission" date="2016-10" db="EMBL/GenBank/DDBJ databases">
        <authorList>
            <person name="de Groot N.N."/>
        </authorList>
    </citation>
    <scope>NUCLEOTIDE SEQUENCE [LARGE SCALE GENOMIC DNA]</scope>
    <source>
        <strain evidence="4 5">NE2</strain>
    </source>
</reference>
<dbReference type="RefSeq" id="WP_244532162.1">
    <property type="nucleotide sequence ID" value="NZ_FOSN01000004.1"/>
</dbReference>
<dbReference type="PANTHER" id="PTHR22576:SF37">
    <property type="entry name" value="MUCOSA-ASSOCIATED LYMPHOID TISSUE LYMPHOMA TRANSLOCATION PROTEIN 1"/>
    <property type="match status" value="1"/>
</dbReference>
<dbReference type="InterPro" id="IPR052039">
    <property type="entry name" value="Caspase-related_regulators"/>
</dbReference>
<feature type="compositionally biased region" description="Low complexity" evidence="1">
    <location>
        <begin position="526"/>
        <end position="540"/>
    </location>
</feature>
<dbReference type="InterPro" id="IPR011600">
    <property type="entry name" value="Pept_C14_caspase"/>
</dbReference>
<dbReference type="SUPFAM" id="SSF52129">
    <property type="entry name" value="Caspase-like"/>
    <property type="match status" value="1"/>
</dbReference>
<evidence type="ECO:0000313" key="5">
    <source>
        <dbReference type="Proteomes" id="UP000198755"/>
    </source>
</evidence>
<feature type="compositionally biased region" description="Low complexity" evidence="1">
    <location>
        <begin position="677"/>
        <end position="704"/>
    </location>
</feature>
<dbReference type="Pfam" id="PF00656">
    <property type="entry name" value="Peptidase_C14"/>
    <property type="match status" value="1"/>
</dbReference>
<feature type="region of interest" description="Disordered" evidence="1">
    <location>
        <begin position="611"/>
        <end position="915"/>
    </location>
</feature>
<feature type="compositionally biased region" description="Pro residues" evidence="1">
    <location>
        <begin position="795"/>
        <end position="915"/>
    </location>
</feature>
<gene>
    <name evidence="4" type="ORF">SAMN05444581_104145</name>
</gene>
<dbReference type="PANTHER" id="PTHR22576">
    <property type="entry name" value="MUCOSA ASSOCIATED LYMPHOID TISSUE LYMPHOMA TRANSLOCATION PROTEIN 1/PARACASPASE"/>
    <property type="match status" value="1"/>
</dbReference>
<dbReference type="InterPro" id="IPR029030">
    <property type="entry name" value="Caspase-like_dom_sf"/>
</dbReference>
<keyword evidence="5" id="KW-1185">Reference proteome</keyword>
<feature type="domain" description="Peptidase C14 caspase" evidence="3">
    <location>
        <begin position="32"/>
        <end position="243"/>
    </location>
</feature>
<sequence length="915" mass="93760">MLRLPLCGLVIASLVFCGAVETRAFAQPAEPRLALVIGNADYVNQPLATAANDAGLVAESLRAAGFDVTGAANLDQEALRRAFRDFLAKAAQAGPQAVVFVYLSGLGLQYEGENYFAPVEAIIKHDADVPIEALRISDFSRALGALPLRARILVLDAARKNTFAAEGQPLAGGLALVDADPGALYAFNAAPGTIAPDEPAPYGAYARALAEMLREGGAPIDETFARVRLRVNETTKGAFVPWDAAKIVPPLVLLPGAPDAPPPAAAQASEALRVRPIREFPVASEAYAAAIERDSFAGYQDFLAAYPGDPLAGRVRALLAARREALTWRRTVEANTPDACWTYMRRYPHGPHYPDARRRLIYLSAPLEPPPRFDAYDFGGLPPPPQEEYVIIDRPVLVFDSWGYPPPPPPPVYFLPPPPVVFVDLPPPPPPEPGFLPIPIPIPIPVSVGRPDYRPGVLVQPNFGQQRPIGAAQSGPGSVAPAPLQPVGSGGPQAQPGAPVTAAPLPIQPPGQAGRPAAGGPGGVAPAGAGPLHPVVGPGGTLPPAGAPIAPVSPPAAAAPTGAKPLVPGTPAVGTSHELPQGKALPPVAAPEHAPALKPGLPAAPIVPAPPAGAVAPSEAKPAAPGAPITGPTHELPHGTALPPTAAPGLPPAAVQGHAPALKPGLPAAPPAPAPPAGAVAPTEAKPAAPGAPAALPGLTAPTGHQSPQGKGLPAAAPPPHASGVNAPGAGSANGKLAPSAPRTLAPALAPHDQPAPTNPANGLARPQQSAPKAPVAPSPPQVRQATPPQARQIQPPPMQPRQVPPPQQMRQAPPPQQMRQAPPPQQMRPAPPPQQMRPAPPPQQMRPAPPPQQMRQAPPPQQMRQAPPPQQMRQAPPPQQMRQAPPPQQVKQAPPPAKPQPPSGTKPPPGAPVQ</sequence>
<organism evidence="4 5">
    <name type="scientific">Methylocapsa palsarum</name>
    <dbReference type="NCBI Taxonomy" id="1612308"/>
    <lineage>
        <taxon>Bacteria</taxon>
        <taxon>Pseudomonadati</taxon>
        <taxon>Pseudomonadota</taxon>
        <taxon>Alphaproteobacteria</taxon>
        <taxon>Hyphomicrobiales</taxon>
        <taxon>Beijerinckiaceae</taxon>
        <taxon>Methylocapsa</taxon>
    </lineage>
</organism>
<accession>A0A1I3XWT2</accession>
<dbReference type="GO" id="GO:0004197">
    <property type="term" value="F:cysteine-type endopeptidase activity"/>
    <property type="evidence" value="ECO:0007669"/>
    <property type="project" value="InterPro"/>
</dbReference>
<dbReference type="Proteomes" id="UP000198755">
    <property type="component" value="Unassembled WGS sequence"/>
</dbReference>
<dbReference type="STRING" id="1612308.SAMN05444581_104145"/>
<feature type="compositionally biased region" description="Low complexity" evidence="1">
    <location>
        <begin position="553"/>
        <end position="565"/>
    </location>
</feature>
<proteinExistence type="predicted"/>
<feature type="signal peptide" evidence="2">
    <location>
        <begin position="1"/>
        <end position="26"/>
    </location>
</feature>
<feature type="compositionally biased region" description="Low complexity" evidence="1">
    <location>
        <begin position="652"/>
        <end position="666"/>
    </location>
</feature>
<feature type="compositionally biased region" description="Pro residues" evidence="1">
    <location>
        <begin position="667"/>
        <end position="676"/>
    </location>
</feature>
<evidence type="ECO:0000256" key="1">
    <source>
        <dbReference type="SAM" id="MobiDB-lite"/>
    </source>
</evidence>
<evidence type="ECO:0000256" key="2">
    <source>
        <dbReference type="SAM" id="SignalP"/>
    </source>
</evidence>
<dbReference type="AlphaFoldDB" id="A0A1I3XWT2"/>
<dbReference type="GO" id="GO:0006508">
    <property type="term" value="P:proteolysis"/>
    <property type="evidence" value="ECO:0007669"/>
    <property type="project" value="InterPro"/>
</dbReference>
<feature type="compositionally biased region" description="Low complexity" evidence="1">
    <location>
        <begin position="612"/>
        <end position="644"/>
    </location>
</feature>
<feature type="chain" id="PRO_5011538424" evidence="2">
    <location>
        <begin position="27"/>
        <end position="915"/>
    </location>
</feature>
<evidence type="ECO:0000259" key="3">
    <source>
        <dbReference type="Pfam" id="PF00656"/>
    </source>
</evidence>
<name>A0A1I3XWT2_9HYPH</name>
<dbReference type="EMBL" id="FOSN01000004">
    <property type="protein sequence ID" value="SFK24097.1"/>
    <property type="molecule type" value="Genomic_DNA"/>
</dbReference>
<keyword evidence="2" id="KW-0732">Signal</keyword>